<evidence type="ECO:0000256" key="9">
    <source>
        <dbReference type="ARBA" id="ARBA00023212"/>
    </source>
</evidence>
<dbReference type="FunFam" id="3.40.850.10:FF:000065">
    <property type="entry name" value="Kinesin-like protein"/>
    <property type="match status" value="1"/>
</dbReference>
<keyword evidence="7 12" id="KW-0175">Coiled coil</keyword>
<dbReference type="GO" id="GO:0016887">
    <property type="term" value="F:ATP hydrolysis activity"/>
    <property type="evidence" value="ECO:0000318"/>
    <property type="project" value="GO_Central"/>
</dbReference>
<dbReference type="InterPro" id="IPR001752">
    <property type="entry name" value="Kinesin_motor_dom"/>
</dbReference>
<dbReference type="InterPro" id="IPR027417">
    <property type="entry name" value="P-loop_NTPase"/>
</dbReference>
<dbReference type="GO" id="GO:0005524">
    <property type="term" value="F:ATP binding"/>
    <property type="evidence" value="ECO:0007669"/>
    <property type="project" value="UniProtKB-UniRule"/>
</dbReference>
<dbReference type="PANTHER" id="PTHR47972">
    <property type="entry name" value="KINESIN-LIKE PROTEIN KLP-3"/>
    <property type="match status" value="1"/>
</dbReference>
<dbReference type="eggNOG" id="KOG0239">
    <property type="taxonomic scope" value="Eukaryota"/>
</dbReference>
<dbReference type="GO" id="GO:0072686">
    <property type="term" value="C:mitotic spindle"/>
    <property type="evidence" value="ECO:0000318"/>
    <property type="project" value="GO_Central"/>
</dbReference>
<keyword evidence="5 10" id="KW-0547">Nucleotide-binding</keyword>
<keyword evidence="9" id="KW-0206">Cytoskeleton</keyword>
<dbReference type="PROSITE" id="PS50067">
    <property type="entry name" value="KINESIN_MOTOR_2"/>
    <property type="match status" value="1"/>
</dbReference>
<dbReference type="GeneID" id="6756053"/>
<dbReference type="GO" id="GO:0005634">
    <property type="term" value="C:nucleus"/>
    <property type="evidence" value="ECO:0000318"/>
    <property type="project" value="GO_Central"/>
</dbReference>
<comment type="similarity">
    <text evidence="2">Belongs to the TRAFAC class myosin-kinesin ATPase superfamily. Kinesin family. KIN-14 subfamily.</text>
</comment>
<evidence type="ECO:0000256" key="7">
    <source>
        <dbReference type="ARBA" id="ARBA00023054"/>
    </source>
</evidence>
<evidence type="ECO:0000256" key="6">
    <source>
        <dbReference type="ARBA" id="ARBA00022840"/>
    </source>
</evidence>
<evidence type="ECO:0000256" key="10">
    <source>
        <dbReference type="PROSITE-ProRule" id="PRU00283"/>
    </source>
</evidence>
<protein>
    <recommendedName>
        <fullName evidence="11">Kinesin-like protein</fullName>
    </recommendedName>
</protein>
<dbReference type="GO" id="GO:0003777">
    <property type="term" value="F:microtubule motor activity"/>
    <property type="evidence" value="ECO:0000318"/>
    <property type="project" value="GO_Central"/>
</dbReference>
<dbReference type="EMBL" id="DS985248">
    <property type="protein sequence ID" value="EDV22804.1"/>
    <property type="molecule type" value="Genomic_DNA"/>
</dbReference>
<dbReference type="GO" id="GO:0005815">
    <property type="term" value="C:microtubule organizing center"/>
    <property type="evidence" value="ECO:0000318"/>
    <property type="project" value="GO_Central"/>
</dbReference>
<dbReference type="Proteomes" id="UP000009022">
    <property type="component" value="Unassembled WGS sequence"/>
</dbReference>
<keyword evidence="8 10" id="KW-0505">Motor protein</keyword>
<dbReference type="InParanoid" id="B3S3J2"/>
<sequence length="398" mass="44652">MEECGRLTQTVEKLNNEIHNHLKTIDERDAEIRENEAIRRKLHNEVQELKGNIRVYCRVRPLLKGEDNQDCDLPITFDSNCDKNIQIHHSNTNDDGCRRTTSEKYDFTFDKVFNPTSAQEDIFLEISQLVQSALDGYNVCIFAYGQTGSGKTYTMEGCVDHNSGSNNARAGMIPRTVNQIFTSASALSSKGWKYDIEASFLEIYNETVRDLLEDNHKKKENIKYEIKLTKSSNGVNHVAVTNAKIVKVESERQVYDLLKVASRHRATAATKCNEYSSRSHSVFRLNLIGSNSLTGQNCEGTLNLVDLAGSERINVSGATGDRLNEAKNINKSLSTLSKVILSLANKDSHIPYRNSKLTYLLQNSLGGNSKTLMFVNISPSIHCFHESLSSLRFATKVS</sequence>
<feature type="binding site" evidence="10">
    <location>
        <begin position="145"/>
        <end position="152"/>
    </location>
    <ligand>
        <name>ATP</name>
        <dbReference type="ChEBI" id="CHEBI:30616"/>
    </ligand>
</feature>
<feature type="domain" description="Kinesin motor" evidence="13">
    <location>
        <begin position="52"/>
        <end position="398"/>
    </location>
</feature>
<evidence type="ECO:0000256" key="12">
    <source>
        <dbReference type="SAM" id="Coils"/>
    </source>
</evidence>
<proteinExistence type="inferred from homology"/>
<dbReference type="PROSITE" id="PS00411">
    <property type="entry name" value="KINESIN_MOTOR_1"/>
    <property type="match status" value="1"/>
</dbReference>
<dbReference type="OMA" id="IMCALHG"/>
<dbReference type="InterPro" id="IPR036961">
    <property type="entry name" value="Kinesin_motor_dom_sf"/>
</dbReference>
<dbReference type="KEGG" id="tad:TRIADDRAFT_28174"/>
<dbReference type="STRING" id="10228.B3S3J2"/>
<evidence type="ECO:0000256" key="3">
    <source>
        <dbReference type="ARBA" id="ARBA00022490"/>
    </source>
</evidence>
<dbReference type="CDD" id="cd01366">
    <property type="entry name" value="KISc_C_terminal"/>
    <property type="match status" value="1"/>
</dbReference>
<dbReference type="GO" id="GO:0090307">
    <property type="term" value="P:mitotic spindle assembly"/>
    <property type="evidence" value="ECO:0000318"/>
    <property type="project" value="GO_Central"/>
</dbReference>
<dbReference type="PhylomeDB" id="B3S3J2"/>
<feature type="coiled-coil region" evidence="12">
    <location>
        <begin position="11"/>
        <end position="52"/>
    </location>
</feature>
<dbReference type="SUPFAM" id="SSF52540">
    <property type="entry name" value="P-loop containing nucleoside triphosphate hydrolases"/>
    <property type="match status" value="1"/>
</dbReference>
<dbReference type="RefSeq" id="XP_002114670.1">
    <property type="nucleotide sequence ID" value="XM_002114634.1"/>
</dbReference>
<comment type="subcellular location">
    <subcellularLocation>
        <location evidence="1">Cytoplasm</location>
        <location evidence="1">Cytoskeleton</location>
    </subcellularLocation>
</comment>
<dbReference type="InterPro" id="IPR027640">
    <property type="entry name" value="Kinesin-like_fam"/>
</dbReference>
<dbReference type="PRINTS" id="PR00380">
    <property type="entry name" value="KINESINHEAVY"/>
</dbReference>
<organism evidence="14 15">
    <name type="scientific">Trichoplax adhaerens</name>
    <name type="common">Trichoplax reptans</name>
    <dbReference type="NCBI Taxonomy" id="10228"/>
    <lineage>
        <taxon>Eukaryota</taxon>
        <taxon>Metazoa</taxon>
        <taxon>Placozoa</taxon>
        <taxon>Uniplacotomia</taxon>
        <taxon>Trichoplacea</taxon>
        <taxon>Trichoplacidae</taxon>
        <taxon>Trichoplax</taxon>
    </lineage>
</organism>
<gene>
    <name evidence="14" type="ORF">TRIADDRAFT_28174</name>
</gene>
<evidence type="ECO:0000313" key="15">
    <source>
        <dbReference type="Proteomes" id="UP000009022"/>
    </source>
</evidence>
<dbReference type="AlphaFoldDB" id="B3S3J2"/>
<dbReference type="HOGENOM" id="CLU_001485_2_2_1"/>
<evidence type="ECO:0000256" key="4">
    <source>
        <dbReference type="ARBA" id="ARBA00022701"/>
    </source>
</evidence>
<dbReference type="GO" id="GO:0008017">
    <property type="term" value="F:microtubule binding"/>
    <property type="evidence" value="ECO:0000318"/>
    <property type="project" value="GO_Central"/>
</dbReference>
<dbReference type="Pfam" id="PF00225">
    <property type="entry name" value="Kinesin"/>
    <property type="match status" value="1"/>
</dbReference>
<evidence type="ECO:0000256" key="8">
    <source>
        <dbReference type="ARBA" id="ARBA00023175"/>
    </source>
</evidence>
<evidence type="ECO:0000256" key="11">
    <source>
        <dbReference type="RuleBase" id="RU000394"/>
    </source>
</evidence>
<dbReference type="CTD" id="6756053"/>
<keyword evidence="6 10" id="KW-0067">ATP-binding</keyword>
<keyword evidence="3" id="KW-0963">Cytoplasm</keyword>
<dbReference type="SMART" id="SM00129">
    <property type="entry name" value="KISc"/>
    <property type="match status" value="1"/>
</dbReference>
<keyword evidence="15" id="KW-1185">Reference proteome</keyword>
<dbReference type="OrthoDB" id="3176171at2759"/>
<evidence type="ECO:0000313" key="14">
    <source>
        <dbReference type="EMBL" id="EDV22804.1"/>
    </source>
</evidence>
<evidence type="ECO:0000256" key="5">
    <source>
        <dbReference type="ARBA" id="ARBA00022741"/>
    </source>
</evidence>
<evidence type="ECO:0000259" key="13">
    <source>
        <dbReference type="PROSITE" id="PS50067"/>
    </source>
</evidence>
<evidence type="ECO:0000256" key="1">
    <source>
        <dbReference type="ARBA" id="ARBA00004245"/>
    </source>
</evidence>
<dbReference type="GO" id="GO:0007018">
    <property type="term" value="P:microtubule-based movement"/>
    <property type="evidence" value="ECO:0000318"/>
    <property type="project" value="GO_Central"/>
</dbReference>
<dbReference type="Gene3D" id="3.40.850.10">
    <property type="entry name" value="Kinesin motor domain"/>
    <property type="match status" value="1"/>
</dbReference>
<evidence type="ECO:0000256" key="2">
    <source>
        <dbReference type="ARBA" id="ARBA00010899"/>
    </source>
</evidence>
<keyword evidence="4 11" id="KW-0493">Microtubule</keyword>
<name>B3S3J2_TRIAD</name>
<reference evidence="14 15" key="1">
    <citation type="journal article" date="2008" name="Nature">
        <title>The Trichoplax genome and the nature of placozoans.</title>
        <authorList>
            <person name="Srivastava M."/>
            <person name="Begovic E."/>
            <person name="Chapman J."/>
            <person name="Putnam N.H."/>
            <person name="Hellsten U."/>
            <person name="Kawashima T."/>
            <person name="Kuo A."/>
            <person name="Mitros T."/>
            <person name="Salamov A."/>
            <person name="Carpenter M.L."/>
            <person name="Signorovitch A.Y."/>
            <person name="Moreno M.A."/>
            <person name="Kamm K."/>
            <person name="Grimwood J."/>
            <person name="Schmutz J."/>
            <person name="Shapiro H."/>
            <person name="Grigoriev I.V."/>
            <person name="Buss L.W."/>
            <person name="Schierwater B."/>
            <person name="Dellaporta S.L."/>
            <person name="Rokhsar D.S."/>
        </authorList>
    </citation>
    <scope>NUCLEOTIDE SEQUENCE [LARGE SCALE GENOMIC DNA]</scope>
    <source>
        <strain evidence="14 15">Grell-BS-1999</strain>
    </source>
</reference>
<dbReference type="PANTHER" id="PTHR47972:SF45">
    <property type="entry name" value="PROTEIN CLARET SEGREGATIONAL"/>
    <property type="match status" value="1"/>
</dbReference>
<dbReference type="FunCoup" id="B3S3J2">
    <property type="interactions" value="1083"/>
</dbReference>
<dbReference type="GO" id="GO:0005871">
    <property type="term" value="C:kinesin complex"/>
    <property type="evidence" value="ECO:0000318"/>
    <property type="project" value="GO_Central"/>
</dbReference>
<dbReference type="InterPro" id="IPR019821">
    <property type="entry name" value="Kinesin_motor_CS"/>
</dbReference>
<accession>B3S3J2</accession>
<dbReference type="GO" id="GO:0005737">
    <property type="term" value="C:cytoplasm"/>
    <property type="evidence" value="ECO:0000318"/>
    <property type="project" value="GO_Central"/>
</dbReference>
<dbReference type="GO" id="GO:0005874">
    <property type="term" value="C:microtubule"/>
    <property type="evidence" value="ECO:0000318"/>
    <property type="project" value="GO_Central"/>
</dbReference>